<dbReference type="Proteomes" id="UP000027138">
    <property type="component" value="Unassembled WGS sequence"/>
</dbReference>
<name>A0A067K307_JATCU</name>
<organism evidence="1 2">
    <name type="scientific">Jatropha curcas</name>
    <name type="common">Barbados nut</name>
    <dbReference type="NCBI Taxonomy" id="180498"/>
    <lineage>
        <taxon>Eukaryota</taxon>
        <taxon>Viridiplantae</taxon>
        <taxon>Streptophyta</taxon>
        <taxon>Embryophyta</taxon>
        <taxon>Tracheophyta</taxon>
        <taxon>Spermatophyta</taxon>
        <taxon>Magnoliopsida</taxon>
        <taxon>eudicotyledons</taxon>
        <taxon>Gunneridae</taxon>
        <taxon>Pentapetalae</taxon>
        <taxon>rosids</taxon>
        <taxon>fabids</taxon>
        <taxon>Malpighiales</taxon>
        <taxon>Euphorbiaceae</taxon>
        <taxon>Crotonoideae</taxon>
        <taxon>Jatropheae</taxon>
        <taxon>Jatropha</taxon>
    </lineage>
</organism>
<protein>
    <submittedName>
        <fullName evidence="1">Uncharacterized protein</fullName>
    </submittedName>
</protein>
<evidence type="ECO:0000313" key="2">
    <source>
        <dbReference type="Proteomes" id="UP000027138"/>
    </source>
</evidence>
<reference evidence="1 2" key="1">
    <citation type="journal article" date="2014" name="PLoS ONE">
        <title>Global Analysis of Gene Expression Profiles in Physic Nut (Jatropha curcas L.) Seedlings Exposed to Salt Stress.</title>
        <authorList>
            <person name="Zhang L."/>
            <person name="Zhang C."/>
            <person name="Wu P."/>
            <person name="Chen Y."/>
            <person name="Li M."/>
            <person name="Jiang H."/>
            <person name="Wu G."/>
        </authorList>
    </citation>
    <scope>NUCLEOTIDE SEQUENCE [LARGE SCALE GENOMIC DNA]</scope>
    <source>
        <strain evidence="2">cv. GZQX0401</strain>
        <tissue evidence="1">Young leaves</tissue>
    </source>
</reference>
<dbReference type="AlphaFoldDB" id="A0A067K307"/>
<gene>
    <name evidence="1" type="ORF">JCGZ_16695</name>
</gene>
<dbReference type="EMBL" id="KK914671">
    <property type="protein sequence ID" value="KDP30517.1"/>
    <property type="molecule type" value="Genomic_DNA"/>
</dbReference>
<accession>A0A067K307</accession>
<proteinExistence type="predicted"/>
<sequence length="200" mass="23224">MQYNQRAATLSYLYYGMDLYLRGTHLKVSYRHVIEIWDFEHRVLPMPMLFGFDTTTNEITLPRGRPCRFSRRYAHTTSDILAFWKMLNGLAWDRLLVHVPPSTEFDLFAKVEELDRDQGIAPARAPNMAIIVGKPEHGPGASFSFISERTRWTTQGMLETHLVSIANYNEVCQLYEAMRLKLAVMRLSNKHISISIKRTK</sequence>
<keyword evidence="2" id="KW-1185">Reference proteome</keyword>
<evidence type="ECO:0000313" key="1">
    <source>
        <dbReference type="EMBL" id="KDP30517.1"/>
    </source>
</evidence>